<keyword evidence="6" id="KW-1185">Reference proteome</keyword>
<proteinExistence type="inferred from homology"/>
<dbReference type="PANTHER" id="PTHR34653">
    <property type="match status" value="1"/>
</dbReference>
<gene>
    <name evidence="4" type="primary">fliE</name>
    <name evidence="5" type="ORF">GIW81_10695</name>
</gene>
<dbReference type="GO" id="GO:0009425">
    <property type="term" value="C:bacterial-type flagellum basal body"/>
    <property type="evidence" value="ECO:0007669"/>
    <property type="project" value="UniProtKB-SubCell"/>
</dbReference>
<keyword evidence="5" id="KW-0282">Flagellum</keyword>
<comment type="caution">
    <text evidence="5">The sequence shown here is derived from an EMBL/GenBank/DDBJ whole genome shotgun (WGS) entry which is preliminary data.</text>
</comment>
<reference evidence="5 6" key="1">
    <citation type="submission" date="2019-11" db="EMBL/GenBank/DDBJ databases">
        <title>Identification of a novel strain.</title>
        <authorList>
            <person name="Xu Q."/>
            <person name="Wang G."/>
        </authorList>
    </citation>
    <scope>NUCLEOTIDE SEQUENCE [LARGE SCALE GENOMIC DNA]</scope>
    <source>
        <strain evidence="6">xq</strain>
    </source>
</reference>
<dbReference type="Pfam" id="PF02049">
    <property type="entry name" value="FliE"/>
    <property type="match status" value="1"/>
</dbReference>
<dbReference type="GO" id="GO:0003774">
    <property type="term" value="F:cytoskeletal motor activity"/>
    <property type="evidence" value="ECO:0007669"/>
    <property type="project" value="InterPro"/>
</dbReference>
<dbReference type="AlphaFoldDB" id="A0A6I3KKA9"/>
<dbReference type="Proteomes" id="UP000440694">
    <property type="component" value="Unassembled WGS sequence"/>
</dbReference>
<keyword evidence="3 4" id="KW-0975">Bacterial flagellum</keyword>
<comment type="subcellular location">
    <subcellularLocation>
        <location evidence="1 4">Bacterial flagellum basal body</location>
    </subcellularLocation>
</comment>
<dbReference type="EMBL" id="WMBQ01000001">
    <property type="protein sequence ID" value="MTD94798.1"/>
    <property type="molecule type" value="Genomic_DNA"/>
</dbReference>
<sequence>MLEQLLPAISGIGSSTPVQGDTSVRSRVAVAETSDDFGNMLARMASDTFDTLKAAEATSVAGITDKASVQQVVESVMAAEQSLQTALAVRDKVVSAYLEISRMTI</sequence>
<organism evidence="5 6">
    <name type="scientific">Hyphomicrobium album</name>
    <dbReference type="NCBI Taxonomy" id="2665159"/>
    <lineage>
        <taxon>Bacteria</taxon>
        <taxon>Pseudomonadati</taxon>
        <taxon>Pseudomonadota</taxon>
        <taxon>Alphaproteobacteria</taxon>
        <taxon>Hyphomicrobiales</taxon>
        <taxon>Hyphomicrobiaceae</taxon>
        <taxon>Hyphomicrobium</taxon>
    </lineage>
</organism>
<dbReference type="PANTHER" id="PTHR34653:SF1">
    <property type="entry name" value="FLAGELLAR HOOK-BASAL BODY COMPLEX PROTEIN FLIE"/>
    <property type="match status" value="1"/>
</dbReference>
<dbReference type="InterPro" id="IPR001624">
    <property type="entry name" value="FliE"/>
</dbReference>
<evidence type="ECO:0000256" key="1">
    <source>
        <dbReference type="ARBA" id="ARBA00004117"/>
    </source>
</evidence>
<dbReference type="GO" id="GO:0005198">
    <property type="term" value="F:structural molecule activity"/>
    <property type="evidence" value="ECO:0007669"/>
    <property type="project" value="InterPro"/>
</dbReference>
<dbReference type="GO" id="GO:0071973">
    <property type="term" value="P:bacterial-type flagellum-dependent cell motility"/>
    <property type="evidence" value="ECO:0007669"/>
    <property type="project" value="InterPro"/>
</dbReference>
<evidence type="ECO:0000313" key="5">
    <source>
        <dbReference type="EMBL" id="MTD94798.1"/>
    </source>
</evidence>
<evidence type="ECO:0000256" key="3">
    <source>
        <dbReference type="ARBA" id="ARBA00023143"/>
    </source>
</evidence>
<evidence type="ECO:0000256" key="2">
    <source>
        <dbReference type="ARBA" id="ARBA00009272"/>
    </source>
</evidence>
<evidence type="ECO:0000313" key="6">
    <source>
        <dbReference type="Proteomes" id="UP000440694"/>
    </source>
</evidence>
<comment type="similarity">
    <text evidence="2 4">Belongs to the FliE family.</text>
</comment>
<keyword evidence="5" id="KW-0969">Cilium</keyword>
<evidence type="ECO:0000256" key="4">
    <source>
        <dbReference type="HAMAP-Rule" id="MF_00724"/>
    </source>
</evidence>
<accession>A0A6I3KKA9</accession>
<dbReference type="RefSeq" id="WP_154739174.1">
    <property type="nucleotide sequence ID" value="NZ_WMBQ01000001.1"/>
</dbReference>
<keyword evidence="5" id="KW-0966">Cell projection</keyword>
<protein>
    <recommendedName>
        <fullName evidence="4">Flagellar hook-basal body complex protein FliE</fullName>
    </recommendedName>
</protein>
<name>A0A6I3KKA9_9HYPH</name>
<dbReference type="HAMAP" id="MF_00724">
    <property type="entry name" value="FliE"/>
    <property type="match status" value="1"/>
</dbReference>